<evidence type="ECO:0000256" key="1">
    <source>
        <dbReference type="SAM" id="Phobius"/>
    </source>
</evidence>
<name>A0A0J6WUY0_9FIRM</name>
<dbReference type="PATRIC" id="fig|1122219.3.peg.1977"/>
<dbReference type="RefSeq" id="WP_048514829.1">
    <property type="nucleotide sequence ID" value="NZ_LEKT01000038.1"/>
</dbReference>
<comment type="caution">
    <text evidence="2">The sequence shown here is derived from an EMBL/GenBank/DDBJ whole genome shotgun (WGS) entry which is preliminary data.</text>
</comment>
<accession>A0A0J6WUY0</accession>
<keyword evidence="3" id="KW-1185">Reference proteome</keyword>
<sequence>MKNGGRNELRPYGAGETIHYSLYTLSQDRRMKQCVPMERFPGFVGAPFMAPAIYTHGIVWIYTVRIRLGMSHEEWRT</sequence>
<reference evidence="2 3" key="1">
    <citation type="submission" date="2015-06" db="EMBL/GenBank/DDBJ databases">
        <title>Draft genome sequence of beer spoilage bacterium Megasphaera cerevisiae type strain 20462.</title>
        <authorList>
            <person name="Kutumbaka K."/>
            <person name="Pasmowitz J."/>
            <person name="Mategko J."/>
            <person name="Reyes D."/>
            <person name="Friedrich A."/>
            <person name="Han S."/>
            <person name="Martens-Habbena W."/>
            <person name="Neal-McKinney J."/>
            <person name="Janagama H.K."/>
            <person name="Nadala C."/>
            <person name="Samadpour M."/>
        </authorList>
    </citation>
    <scope>NUCLEOTIDE SEQUENCE [LARGE SCALE GENOMIC DNA]</scope>
    <source>
        <strain evidence="2 3">DSM 20462</strain>
    </source>
</reference>
<feature type="transmembrane region" description="Helical" evidence="1">
    <location>
        <begin position="40"/>
        <end position="62"/>
    </location>
</feature>
<dbReference type="Proteomes" id="UP000036503">
    <property type="component" value="Unassembled WGS sequence"/>
</dbReference>
<keyword evidence="1" id="KW-0812">Transmembrane</keyword>
<protein>
    <submittedName>
        <fullName evidence="2">Uncharacterized protein</fullName>
    </submittedName>
</protein>
<keyword evidence="1" id="KW-1133">Transmembrane helix</keyword>
<evidence type="ECO:0000313" key="3">
    <source>
        <dbReference type="Proteomes" id="UP000036503"/>
    </source>
</evidence>
<evidence type="ECO:0000313" key="2">
    <source>
        <dbReference type="EMBL" id="KMO85988.1"/>
    </source>
</evidence>
<organism evidence="2 3">
    <name type="scientific">Megasphaera cerevisiae DSM 20462</name>
    <dbReference type="NCBI Taxonomy" id="1122219"/>
    <lineage>
        <taxon>Bacteria</taxon>
        <taxon>Bacillati</taxon>
        <taxon>Bacillota</taxon>
        <taxon>Negativicutes</taxon>
        <taxon>Veillonellales</taxon>
        <taxon>Veillonellaceae</taxon>
        <taxon>Megasphaera</taxon>
    </lineage>
</organism>
<dbReference type="InParanoid" id="A0A0J6WUY0"/>
<dbReference type="AlphaFoldDB" id="A0A0J6WUY0"/>
<gene>
    <name evidence="2" type="ORF">AB840_10640</name>
</gene>
<keyword evidence="1" id="KW-0472">Membrane</keyword>
<dbReference type="EMBL" id="LEKT01000038">
    <property type="protein sequence ID" value="KMO85988.1"/>
    <property type="molecule type" value="Genomic_DNA"/>
</dbReference>
<proteinExistence type="predicted"/>